<dbReference type="InterPro" id="IPR006680">
    <property type="entry name" value="Amidohydro-rel"/>
</dbReference>
<dbReference type="InterPro" id="IPR032466">
    <property type="entry name" value="Metal_Hydrolase"/>
</dbReference>
<keyword evidence="4" id="KW-1185">Reference proteome</keyword>
<evidence type="ECO:0000313" key="4">
    <source>
        <dbReference type="Proteomes" id="UP000199662"/>
    </source>
</evidence>
<dbReference type="GO" id="GO:0016787">
    <property type="term" value="F:hydrolase activity"/>
    <property type="evidence" value="ECO:0007669"/>
    <property type="project" value="InterPro"/>
</dbReference>
<dbReference type="Pfam" id="PF04909">
    <property type="entry name" value="Amidohydro_2"/>
    <property type="match status" value="1"/>
</dbReference>
<dbReference type="EMBL" id="FNZK01000010">
    <property type="protein sequence ID" value="SEJ56346.1"/>
    <property type="molecule type" value="Genomic_DNA"/>
</dbReference>
<reference evidence="3 4" key="1">
    <citation type="submission" date="2016-10" db="EMBL/GenBank/DDBJ databases">
        <authorList>
            <person name="de Groot N.N."/>
        </authorList>
    </citation>
    <scope>NUCLEOTIDE SEQUENCE [LARGE SCALE GENOMIC DNA]</scope>
    <source>
        <strain evidence="3 4">DSM 2179</strain>
    </source>
</reference>
<accession>A0A1H6ZUM1</accession>
<protein>
    <recommendedName>
        <fullName evidence="2">Amidohydrolase-related domain-containing protein</fullName>
    </recommendedName>
</protein>
<dbReference type="GO" id="GO:0016831">
    <property type="term" value="F:carboxy-lyase activity"/>
    <property type="evidence" value="ECO:0007669"/>
    <property type="project" value="InterPro"/>
</dbReference>
<gene>
    <name evidence="3" type="ORF">SAMN05660742_110100</name>
</gene>
<dbReference type="CDD" id="cd01292">
    <property type="entry name" value="metallo-dependent_hydrolases"/>
    <property type="match status" value="1"/>
</dbReference>
<dbReference type="SUPFAM" id="SSF51556">
    <property type="entry name" value="Metallo-dependent hydrolases"/>
    <property type="match status" value="1"/>
</dbReference>
<proteinExistence type="predicted"/>
<evidence type="ECO:0000313" key="3">
    <source>
        <dbReference type="EMBL" id="SEJ56346.1"/>
    </source>
</evidence>
<dbReference type="STRING" id="84035.SAMN05660742_110100"/>
<name>A0A1H6ZUM1_9FIRM</name>
<dbReference type="PANTHER" id="PTHR21240">
    <property type="entry name" value="2-AMINO-3-CARBOXYLMUCONATE-6-SEMIALDEHYDE DECARBOXYLASE"/>
    <property type="match status" value="1"/>
</dbReference>
<keyword evidence="1" id="KW-0456">Lyase</keyword>
<dbReference type="Gene3D" id="3.20.20.140">
    <property type="entry name" value="Metal-dependent hydrolases"/>
    <property type="match status" value="1"/>
</dbReference>
<dbReference type="InterPro" id="IPR032465">
    <property type="entry name" value="ACMSD"/>
</dbReference>
<sequence length="287" mass="32496">MNIIDAHLHFFPESLKFDQSAKQAGDQATIESLTAAMEKNKIVLGIGMGTTPTAGILQNPLILPFVKESWPSFFAQCLGVNADTITNINKRDVLSAFENKIKEPTTVGIKIYAGYQHFYVSDPVYHPFYELAEHYDVPVVIHTGDTANSQGLLKYSHPLTIDEVAVNFPRTTFVMAHYGNPWIVDATEVIKKNPNVYADLSGLAEGNFSVGWFFKNYHAYADMLVGWLTYLSRYDKLMYGSDWPLVNMGTYIELIKRIIPQEHHEAVFFKNAKRIFKKINVLPILNK</sequence>
<dbReference type="PANTHER" id="PTHR21240:SF19">
    <property type="entry name" value="CATALYTIC_ HYDROLASE"/>
    <property type="match status" value="1"/>
</dbReference>
<dbReference type="AlphaFoldDB" id="A0A1H6ZUM1"/>
<feature type="domain" description="Amidohydrolase-related" evidence="2">
    <location>
        <begin position="4"/>
        <end position="277"/>
    </location>
</feature>
<dbReference type="Proteomes" id="UP000199662">
    <property type="component" value="Unassembled WGS sequence"/>
</dbReference>
<dbReference type="RefSeq" id="WP_091831721.1">
    <property type="nucleotide sequence ID" value="NZ_FNZK01000010.1"/>
</dbReference>
<organism evidence="3 4">
    <name type="scientific">Propionispira arboris</name>
    <dbReference type="NCBI Taxonomy" id="84035"/>
    <lineage>
        <taxon>Bacteria</taxon>
        <taxon>Bacillati</taxon>
        <taxon>Bacillota</taxon>
        <taxon>Negativicutes</taxon>
        <taxon>Selenomonadales</taxon>
        <taxon>Selenomonadaceae</taxon>
        <taxon>Propionispira</taxon>
    </lineage>
</organism>
<evidence type="ECO:0000259" key="2">
    <source>
        <dbReference type="Pfam" id="PF04909"/>
    </source>
</evidence>
<evidence type="ECO:0000256" key="1">
    <source>
        <dbReference type="ARBA" id="ARBA00023239"/>
    </source>
</evidence>